<comment type="caution">
    <text evidence="1">The sequence shown here is derived from an EMBL/GenBank/DDBJ whole genome shotgun (WGS) entry which is preliminary data.</text>
</comment>
<name>K0T8R0_THAOC</name>
<dbReference type="SUPFAM" id="SSF48452">
    <property type="entry name" value="TPR-like"/>
    <property type="match status" value="1"/>
</dbReference>
<protein>
    <submittedName>
        <fullName evidence="1">Uncharacterized protein</fullName>
    </submittedName>
</protein>
<keyword evidence="2" id="KW-1185">Reference proteome</keyword>
<evidence type="ECO:0000313" key="1">
    <source>
        <dbReference type="EMBL" id="EJK69711.1"/>
    </source>
</evidence>
<dbReference type="PANTHER" id="PTHR43642">
    <property type="entry name" value="HYBRID SIGNAL TRANSDUCTION HISTIDINE KINASE G"/>
    <property type="match status" value="1"/>
</dbReference>
<dbReference type="Proteomes" id="UP000266841">
    <property type="component" value="Unassembled WGS sequence"/>
</dbReference>
<dbReference type="EMBL" id="AGNL01009679">
    <property type="protein sequence ID" value="EJK69711.1"/>
    <property type="molecule type" value="Genomic_DNA"/>
</dbReference>
<proteinExistence type="predicted"/>
<dbReference type="InterPro" id="IPR011990">
    <property type="entry name" value="TPR-like_helical_dom_sf"/>
</dbReference>
<dbReference type="PANTHER" id="PTHR43642:SF1">
    <property type="entry name" value="HYBRID SIGNAL TRANSDUCTION HISTIDINE KINASE G"/>
    <property type="match status" value="1"/>
</dbReference>
<reference evidence="1 2" key="1">
    <citation type="journal article" date="2012" name="Genome Biol.">
        <title>Genome and low-iron response of an oceanic diatom adapted to chronic iron limitation.</title>
        <authorList>
            <person name="Lommer M."/>
            <person name="Specht M."/>
            <person name="Roy A.S."/>
            <person name="Kraemer L."/>
            <person name="Andreson R."/>
            <person name="Gutowska M.A."/>
            <person name="Wolf J."/>
            <person name="Bergner S.V."/>
            <person name="Schilhabel M.B."/>
            <person name="Klostermeier U.C."/>
            <person name="Beiko R.G."/>
            <person name="Rosenstiel P."/>
            <person name="Hippler M."/>
            <person name="Laroche J."/>
        </authorList>
    </citation>
    <scope>NUCLEOTIDE SEQUENCE [LARGE SCALE GENOMIC DNA]</scope>
    <source>
        <strain evidence="1 2">CCMP1005</strain>
    </source>
</reference>
<evidence type="ECO:0000313" key="2">
    <source>
        <dbReference type="Proteomes" id="UP000266841"/>
    </source>
</evidence>
<sequence>MLLEAMVSEFEDDKAEGLYIRAIDLARKGQFIHEEGMAHELLGDYMFRRNIKPRAFRCYSEAMRCYRDWNAMAVVERLQRDIEVKFGSSAPMDT</sequence>
<dbReference type="AlphaFoldDB" id="K0T8R0"/>
<dbReference type="InterPro" id="IPR053159">
    <property type="entry name" value="Hybrid_Histidine_Kinase"/>
</dbReference>
<gene>
    <name evidence="1" type="ORF">THAOC_09004</name>
</gene>
<accession>K0T8R0</accession>
<organism evidence="1 2">
    <name type="scientific">Thalassiosira oceanica</name>
    <name type="common">Marine diatom</name>
    <dbReference type="NCBI Taxonomy" id="159749"/>
    <lineage>
        <taxon>Eukaryota</taxon>
        <taxon>Sar</taxon>
        <taxon>Stramenopiles</taxon>
        <taxon>Ochrophyta</taxon>
        <taxon>Bacillariophyta</taxon>
        <taxon>Coscinodiscophyceae</taxon>
        <taxon>Thalassiosirophycidae</taxon>
        <taxon>Thalassiosirales</taxon>
        <taxon>Thalassiosiraceae</taxon>
        <taxon>Thalassiosira</taxon>
    </lineage>
</organism>